<dbReference type="EMBL" id="JADBEM010000001">
    <property type="protein sequence ID" value="MBE1612621.1"/>
    <property type="molecule type" value="Genomic_DNA"/>
</dbReference>
<proteinExistence type="predicted"/>
<dbReference type="Proteomes" id="UP000638648">
    <property type="component" value="Unassembled WGS sequence"/>
</dbReference>
<evidence type="ECO:0000313" key="2">
    <source>
        <dbReference type="Proteomes" id="UP000638648"/>
    </source>
</evidence>
<evidence type="ECO:0000313" key="1">
    <source>
        <dbReference type="EMBL" id="MBE1612621.1"/>
    </source>
</evidence>
<keyword evidence="2" id="KW-1185">Reference proteome</keyword>
<protein>
    <submittedName>
        <fullName evidence="1">Uncharacterized protein</fullName>
    </submittedName>
</protein>
<organism evidence="1 2">
    <name type="scientific">Actinopolymorpha pittospori</name>
    <dbReference type="NCBI Taxonomy" id="648752"/>
    <lineage>
        <taxon>Bacteria</taxon>
        <taxon>Bacillati</taxon>
        <taxon>Actinomycetota</taxon>
        <taxon>Actinomycetes</taxon>
        <taxon>Propionibacteriales</taxon>
        <taxon>Actinopolymorphaceae</taxon>
        <taxon>Actinopolymorpha</taxon>
    </lineage>
</organism>
<comment type="caution">
    <text evidence="1">The sequence shown here is derived from an EMBL/GenBank/DDBJ whole genome shotgun (WGS) entry which is preliminary data.</text>
</comment>
<sequence>MGNDPAVPADEKPLVDTVAFVDVAALRALLGGVGGIDEDHGHAGPAGFVDDEVAELGEGPRVECDPLGLAEPYPLPDSLEFFQGDPG</sequence>
<name>A0A927N4P3_9ACTN</name>
<reference evidence="1" key="1">
    <citation type="submission" date="2020-10" db="EMBL/GenBank/DDBJ databases">
        <title>Sequencing the genomes of 1000 actinobacteria strains.</title>
        <authorList>
            <person name="Klenk H.-P."/>
        </authorList>
    </citation>
    <scope>NUCLEOTIDE SEQUENCE</scope>
    <source>
        <strain evidence="1">DSM 45354</strain>
    </source>
</reference>
<dbReference type="AlphaFoldDB" id="A0A927N4P3"/>
<gene>
    <name evidence="1" type="ORF">HEB94_009469</name>
</gene>
<accession>A0A927N4P3</accession>